<sequence>MSKKSVLITGCSDGGIGSTLAKQFAAKGYRVFATLRTPSKAASLVGVNNIEVLELEVTSKESIAACASEVDQRTNGSLDILINNAGADFVVPFLDVDIDEAKRLYDVNVWSIMLVTQGFAPMLINAQGCVANFSSIAGEMPLCWSSVYSSSKVAAKQMSECMRTELAPLGVRVITGIIGAVHTPIHQRAGELNMPPKSYYRNLRDHINEVRKGTTKPGAVDTDVVCQGIISDIVGGKSGVVWRGGTASAPRSAQDVATAVKTLASAGEKFAWAGANNIDGGVTIDLGSLVWTRFNADSETVDIGPGGRWKDVYTELAKHDRAVAGGREGNVGVAGLILGGGNTFYTARHGFACDNVVTFEVVLADGRIVVASGTDAQTKDLYWALKGGSGNFGIVTNFVMKALKSSPIWGGLTFFPPTVTLEASQALVSFTDDMDKDVDSNLLCFFAYTVIFGFTATFKNDVRIVLKAAELHEAMVGEFTSFISDGNFWTQCLFQPLPAIFGERSAAAGGNATGIENQATNALLFQAAAMVRTSEQEAFAYPKVKAWIAAVKGFAASIDGNLEWTYLNYADKSQDPLSSYGVENVRRLKGVAAKYDPDQIFQKLCPGGFKISKVKI</sequence>
<accession>A0ACC2IWP5</accession>
<reference evidence="1" key="1">
    <citation type="submission" date="2022-11" db="EMBL/GenBank/DDBJ databases">
        <title>Genome Sequence of Nemania bipapillata.</title>
        <authorList>
            <person name="Buettner E."/>
        </authorList>
    </citation>
    <scope>NUCLEOTIDE SEQUENCE</scope>
    <source>
        <strain evidence="1">CP14</strain>
    </source>
</reference>
<dbReference type="EMBL" id="JAPESX010000812">
    <property type="protein sequence ID" value="KAJ8119605.1"/>
    <property type="molecule type" value="Genomic_DNA"/>
</dbReference>
<evidence type="ECO:0000313" key="2">
    <source>
        <dbReference type="Proteomes" id="UP001153334"/>
    </source>
</evidence>
<comment type="caution">
    <text evidence="1">The sequence shown here is derived from an EMBL/GenBank/DDBJ whole genome shotgun (WGS) entry which is preliminary data.</text>
</comment>
<protein>
    <submittedName>
        <fullName evidence="1">Uncharacterized protein</fullName>
    </submittedName>
</protein>
<proteinExistence type="predicted"/>
<dbReference type="Proteomes" id="UP001153334">
    <property type="component" value="Unassembled WGS sequence"/>
</dbReference>
<organism evidence="1 2">
    <name type="scientific">Nemania bipapillata</name>
    <dbReference type="NCBI Taxonomy" id="110536"/>
    <lineage>
        <taxon>Eukaryota</taxon>
        <taxon>Fungi</taxon>
        <taxon>Dikarya</taxon>
        <taxon>Ascomycota</taxon>
        <taxon>Pezizomycotina</taxon>
        <taxon>Sordariomycetes</taxon>
        <taxon>Xylariomycetidae</taxon>
        <taxon>Xylariales</taxon>
        <taxon>Xylariaceae</taxon>
        <taxon>Nemania</taxon>
    </lineage>
</organism>
<evidence type="ECO:0000313" key="1">
    <source>
        <dbReference type="EMBL" id="KAJ8119605.1"/>
    </source>
</evidence>
<name>A0ACC2IWP5_9PEZI</name>
<gene>
    <name evidence="1" type="ORF">ONZ43_g3484</name>
</gene>
<keyword evidence="2" id="KW-1185">Reference proteome</keyword>